<dbReference type="InterPro" id="IPR045378">
    <property type="entry name" value="LNT_N"/>
</dbReference>
<dbReference type="EMBL" id="WAAR01000115">
    <property type="protein sequence ID" value="KAB1108438.1"/>
    <property type="molecule type" value="Genomic_DNA"/>
</dbReference>
<dbReference type="EC" id="2.3.1.269" evidence="8"/>
<evidence type="ECO:0000256" key="3">
    <source>
        <dbReference type="ARBA" id="ARBA00022679"/>
    </source>
</evidence>
<dbReference type="PROSITE" id="PS50263">
    <property type="entry name" value="CN_HYDROLASE"/>
    <property type="match status" value="1"/>
</dbReference>
<feature type="region of interest" description="Disordered" evidence="9">
    <location>
        <begin position="532"/>
        <end position="555"/>
    </location>
</feature>
<dbReference type="AlphaFoldDB" id="A0A3M9JZN2"/>
<comment type="function">
    <text evidence="8">Catalyzes the phospholipid dependent N-acylation of the N-terminal cysteine of apolipoprotein, the last step in lipoprotein maturation.</text>
</comment>
<accession>A0A3M9JZN2</accession>
<comment type="catalytic activity">
    <reaction evidence="8">
        <text>N-terminal S-1,2-diacyl-sn-glyceryl-L-cysteinyl-[lipoprotein] + a glycerophospholipid = N-acyl-S-1,2-diacyl-sn-glyceryl-L-cysteinyl-[lipoprotein] + a 2-acyl-sn-glycero-3-phospholipid + H(+)</text>
        <dbReference type="Rhea" id="RHEA:48228"/>
        <dbReference type="Rhea" id="RHEA-COMP:14681"/>
        <dbReference type="Rhea" id="RHEA-COMP:14684"/>
        <dbReference type="ChEBI" id="CHEBI:15378"/>
        <dbReference type="ChEBI" id="CHEBI:136912"/>
        <dbReference type="ChEBI" id="CHEBI:140656"/>
        <dbReference type="ChEBI" id="CHEBI:140657"/>
        <dbReference type="ChEBI" id="CHEBI:140660"/>
        <dbReference type="EC" id="2.3.1.269"/>
    </reaction>
</comment>
<evidence type="ECO:0000313" key="13">
    <source>
        <dbReference type="Proteomes" id="UP000253958"/>
    </source>
</evidence>
<dbReference type="RefSeq" id="WP_013476040.1">
    <property type="nucleotide sequence ID" value="NZ_CBDRJA010000010.1"/>
</dbReference>
<evidence type="ECO:0000313" key="11">
    <source>
        <dbReference type="EMBL" id="AXH93672.1"/>
    </source>
</evidence>
<dbReference type="GO" id="GO:0005886">
    <property type="term" value="C:plasma membrane"/>
    <property type="evidence" value="ECO:0007669"/>
    <property type="project" value="UniProtKB-SubCell"/>
</dbReference>
<dbReference type="UniPathway" id="UPA00666"/>
<dbReference type="Proteomes" id="UP000471364">
    <property type="component" value="Unassembled WGS sequence"/>
</dbReference>
<dbReference type="SUPFAM" id="SSF56317">
    <property type="entry name" value="Carbon-nitrogen hydrolase"/>
    <property type="match status" value="1"/>
</dbReference>
<feature type="transmembrane region" description="Helical" evidence="8">
    <location>
        <begin position="47"/>
        <end position="64"/>
    </location>
</feature>
<dbReference type="Proteomes" id="UP000253958">
    <property type="component" value="Chromosome"/>
</dbReference>
<feature type="transmembrane region" description="Helical" evidence="8">
    <location>
        <begin position="211"/>
        <end position="233"/>
    </location>
</feature>
<evidence type="ECO:0000256" key="2">
    <source>
        <dbReference type="ARBA" id="ARBA00022475"/>
    </source>
</evidence>
<keyword evidence="11" id="KW-0449">Lipoprotein</keyword>
<comment type="similarity">
    <text evidence="8">Belongs to the CN hydrolase family. Apolipoprotein N-acyltransferase subfamily.</text>
</comment>
<evidence type="ECO:0000256" key="9">
    <source>
        <dbReference type="SAM" id="MobiDB-lite"/>
    </source>
</evidence>
<dbReference type="CDD" id="cd07571">
    <property type="entry name" value="ALP_N-acyl_transferase"/>
    <property type="match status" value="1"/>
</dbReference>
<dbReference type="InterPro" id="IPR004563">
    <property type="entry name" value="Apolipo_AcylTrfase"/>
</dbReference>
<proteinExistence type="inferred from homology"/>
<evidence type="ECO:0000256" key="6">
    <source>
        <dbReference type="ARBA" id="ARBA00023136"/>
    </source>
</evidence>
<sequence length="555" mass="57805">MTTPVVSPPAVVAVADQNGGVRGVSTAWALTASATAGLALLVAFPPYGWWWAAPVGVALLALAVHGRPARAGAALGMVCGLVFFVPLLSFTGLQVGWWPWLLLATLQSLYLALLGAATAYASALVDRARWAWPLVTGLLWVAQEAARSRTPFGGFPWGRLAFSQADAPTVRLASLGGAPLVTFTVAVAGGLLAMAVWRLSVRTGAGLSRRAVHAGLLGGLAAAVMAFAALVPLPTAADRTVVVAVVQGNVPRMGLDFNAQRRAVLDNHVTATLQLADAVREHRQPRPELVIWPENSSDIDPLLNPDAAARIDAAAHAIGAPILVGAVLQGPGQGKVRNAGLVWTPTAGPTDTYVKRHPVPFAEYVPMRPLVRRVTTLVDRVRADFVAGTTPGVLPIGGVRVGDVICFEVAYDGLVRDTVTGGAQLLAVQTNNATFNYAEASQQLAMVRLRAVEHGRPALMASTVGISAFVDPDATTHDATTMNTQAVLVRQVRLATAITMATRVGSAPEWAMVAAAVAALLASARVRHTTITPAGGGGVTERGGRQITEPTREAV</sequence>
<feature type="transmembrane region" description="Helical" evidence="8">
    <location>
        <begin position="97"/>
        <end position="123"/>
    </location>
</feature>
<keyword evidence="7 8" id="KW-0012">Acyltransferase</keyword>
<dbReference type="HAMAP" id="MF_01148">
    <property type="entry name" value="Lnt"/>
    <property type="match status" value="1"/>
</dbReference>
<evidence type="ECO:0000259" key="10">
    <source>
        <dbReference type="PROSITE" id="PS50263"/>
    </source>
</evidence>
<dbReference type="GO" id="GO:0016410">
    <property type="term" value="F:N-acyltransferase activity"/>
    <property type="evidence" value="ECO:0007669"/>
    <property type="project" value="UniProtKB-UniRule"/>
</dbReference>
<dbReference type="PANTHER" id="PTHR38686:SF1">
    <property type="entry name" value="APOLIPOPROTEIN N-ACYLTRANSFERASE"/>
    <property type="match status" value="1"/>
</dbReference>
<feature type="domain" description="CN hydrolase" evidence="10">
    <location>
        <begin position="241"/>
        <end position="494"/>
    </location>
</feature>
<protein>
    <recommendedName>
        <fullName evidence="8">Apolipoprotein N-acyltransferase</fullName>
        <shortName evidence="8">ALP N-acyltransferase</shortName>
        <ecNumber evidence="8">2.3.1.269</ecNumber>
    </recommendedName>
</protein>
<reference evidence="12 14" key="3">
    <citation type="submission" date="2019-09" db="EMBL/GenBank/DDBJ databases">
        <title>High taxonomic diversity of Micromonospora strains isolated from Medicago sativa nodules in different geographical locations.</title>
        <authorList>
            <person name="Martinez-Hidalgo P."/>
            <person name="Flores-Felix J.D."/>
            <person name="Velazquez E."/>
            <person name="Brau L."/>
            <person name="Trujillo M.E."/>
            <person name="Martinez-Molina E."/>
        </authorList>
    </citation>
    <scope>NUCLEOTIDE SEQUENCE [LARGE SCALE GENOMIC DNA]</scope>
    <source>
        <strain evidence="12 14">ALFB5</strain>
    </source>
</reference>
<dbReference type="Pfam" id="PF20154">
    <property type="entry name" value="LNT_N"/>
    <property type="match status" value="1"/>
</dbReference>
<evidence type="ECO:0000256" key="1">
    <source>
        <dbReference type="ARBA" id="ARBA00004651"/>
    </source>
</evidence>
<dbReference type="PANTHER" id="PTHR38686">
    <property type="entry name" value="APOLIPOPROTEIN N-ACYLTRANSFERASE"/>
    <property type="match status" value="1"/>
</dbReference>
<dbReference type="EMBL" id="CP031263">
    <property type="protein sequence ID" value="AXH93672.1"/>
    <property type="molecule type" value="Genomic_DNA"/>
</dbReference>
<organism evidence="11 13">
    <name type="scientific">Micromonospora aurantiaca</name>
    <name type="common">nom. illeg.</name>
    <dbReference type="NCBI Taxonomy" id="47850"/>
    <lineage>
        <taxon>Bacteria</taxon>
        <taxon>Bacillati</taxon>
        <taxon>Actinomycetota</taxon>
        <taxon>Actinomycetes</taxon>
        <taxon>Micromonosporales</taxon>
        <taxon>Micromonosporaceae</taxon>
        <taxon>Micromonospora</taxon>
    </lineage>
</organism>
<feature type="transmembrane region" description="Helical" evidence="8">
    <location>
        <begin position="71"/>
        <end position="91"/>
    </location>
</feature>
<reference evidence="11 13" key="1">
    <citation type="submission" date="2018-07" db="EMBL/GenBank/DDBJ databases">
        <authorList>
            <person name="Ye Y."/>
        </authorList>
    </citation>
    <scope>NUCLEOTIDE SEQUENCE [LARGE SCALE GENOMIC DNA]</scope>
    <source>
        <strain evidence="11">110B</strain>
        <strain evidence="13">H14(2018)</strain>
    </source>
</reference>
<keyword evidence="3 8" id="KW-0808">Transferase</keyword>
<gene>
    <name evidence="8 11" type="primary">lnt</name>
    <name evidence="11" type="ORF">DVH21_29270</name>
    <name evidence="12" type="ORF">F6X54_22515</name>
</gene>
<evidence type="ECO:0000256" key="5">
    <source>
        <dbReference type="ARBA" id="ARBA00022989"/>
    </source>
</evidence>
<dbReference type="InterPro" id="IPR036526">
    <property type="entry name" value="C-N_Hydrolase_sf"/>
</dbReference>
<keyword evidence="2 8" id="KW-1003">Cell membrane</keyword>
<name>A0A3M9JZN2_9ACTN</name>
<evidence type="ECO:0000256" key="7">
    <source>
        <dbReference type="ARBA" id="ARBA00023315"/>
    </source>
</evidence>
<keyword evidence="6 8" id="KW-0472">Membrane</keyword>
<keyword evidence="14" id="KW-1185">Reference proteome</keyword>
<keyword evidence="5 8" id="KW-1133">Transmembrane helix</keyword>
<reference evidence="11 13" key="2">
    <citation type="submission" date="2018-08" db="EMBL/GenBank/DDBJ databases">
        <title>Streptomyces kandeliansis sp. nov., an endophytic bacterium isolated from mangrove plant.</title>
        <authorList>
            <person name="Wang R."/>
        </authorList>
    </citation>
    <scope>NUCLEOTIDE SEQUENCE [LARGE SCALE GENOMIC DNA]</scope>
    <source>
        <strain evidence="11">110B</strain>
        <strain evidence="13">H14(2018)</strain>
    </source>
</reference>
<evidence type="ECO:0000313" key="14">
    <source>
        <dbReference type="Proteomes" id="UP000471364"/>
    </source>
</evidence>
<dbReference type="GO" id="GO:0042158">
    <property type="term" value="P:lipoprotein biosynthetic process"/>
    <property type="evidence" value="ECO:0007669"/>
    <property type="project" value="UniProtKB-UniRule"/>
</dbReference>
<evidence type="ECO:0000256" key="8">
    <source>
        <dbReference type="HAMAP-Rule" id="MF_01148"/>
    </source>
</evidence>
<comment type="subcellular location">
    <subcellularLocation>
        <location evidence="1 8">Cell membrane</location>
        <topology evidence="1 8">Multi-pass membrane protein</topology>
    </subcellularLocation>
</comment>
<comment type="caution">
    <text evidence="8">Lacks conserved residue(s) required for the propagation of feature annotation.</text>
</comment>
<dbReference type="Pfam" id="PF00795">
    <property type="entry name" value="CN_hydrolase"/>
    <property type="match status" value="1"/>
</dbReference>
<feature type="transmembrane region" description="Helical" evidence="8">
    <location>
        <begin position="180"/>
        <end position="199"/>
    </location>
</feature>
<keyword evidence="4 8" id="KW-0812">Transmembrane</keyword>
<dbReference type="Gene3D" id="3.60.110.10">
    <property type="entry name" value="Carbon-nitrogen hydrolase"/>
    <property type="match status" value="1"/>
</dbReference>
<dbReference type="NCBIfam" id="TIGR00546">
    <property type="entry name" value="lnt"/>
    <property type="match status" value="1"/>
</dbReference>
<comment type="pathway">
    <text evidence="8">Protein modification; lipoprotein biosynthesis (N-acyl transfer).</text>
</comment>
<evidence type="ECO:0000256" key="4">
    <source>
        <dbReference type="ARBA" id="ARBA00022692"/>
    </source>
</evidence>
<evidence type="ECO:0000313" key="12">
    <source>
        <dbReference type="EMBL" id="KAB1108438.1"/>
    </source>
</evidence>
<dbReference type="InterPro" id="IPR003010">
    <property type="entry name" value="C-N_Hydrolase"/>
</dbReference>